<protein>
    <submittedName>
        <fullName evidence="4">Methyltransferase domain-containing protein</fullName>
    </submittedName>
</protein>
<evidence type="ECO:0000259" key="3">
    <source>
        <dbReference type="Pfam" id="PF21320"/>
    </source>
</evidence>
<feature type="domain" description="S-adenosylmethionine-dependent methyltransferase Rv2258c-like winged HTH" evidence="3">
    <location>
        <begin position="49"/>
        <end position="117"/>
    </location>
</feature>
<dbReference type="PANTHER" id="PTHR45128">
    <property type="entry name" value="METHYLTRANSFERASE TYPE 11"/>
    <property type="match status" value="1"/>
</dbReference>
<gene>
    <name evidence="4" type="ORF">OG994_08235</name>
</gene>
<keyword evidence="4" id="KW-0808">Transferase</keyword>
<feature type="region of interest" description="Disordered" evidence="1">
    <location>
        <begin position="1"/>
        <end position="23"/>
    </location>
</feature>
<accession>A0ABZ1SAH6</accession>
<keyword evidence="5" id="KW-1185">Reference proteome</keyword>
<dbReference type="InterPro" id="IPR053173">
    <property type="entry name" value="SAM-binding_MTase"/>
</dbReference>
<name>A0ABZ1SAH6_9ACTN</name>
<dbReference type="Pfam" id="PF13649">
    <property type="entry name" value="Methyltransf_25"/>
    <property type="match status" value="1"/>
</dbReference>
<evidence type="ECO:0000313" key="5">
    <source>
        <dbReference type="Proteomes" id="UP001432190"/>
    </source>
</evidence>
<dbReference type="InterPro" id="IPR036390">
    <property type="entry name" value="WH_DNA-bd_sf"/>
</dbReference>
<keyword evidence="4" id="KW-0489">Methyltransferase</keyword>
<evidence type="ECO:0000259" key="2">
    <source>
        <dbReference type="Pfam" id="PF13649"/>
    </source>
</evidence>
<dbReference type="InterPro" id="IPR036388">
    <property type="entry name" value="WH-like_DNA-bd_sf"/>
</dbReference>
<feature type="domain" description="Methyltransferase" evidence="2">
    <location>
        <begin position="201"/>
        <end position="296"/>
    </location>
</feature>
<proteinExistence type="predicted"/>
<dbReference type="SUPFAM" id="SSF46785">
    <property type="entry name" value="Winged helix' DNA-binding domain"/>
    <property type="match status" value="1"/>
</dbReference>
<sequence length="379" mass="39960">MTARTGLAPGAAARHGPAGGDGEQQRARALSLRLFLAMLHTQELLSGYLGVRLGLYEALHRGPATVADLCARAGIDARYAREWLEQQAVAGFIEVDDVAAPPDRRVYRLPPGHAEVLLASDSPLSLVSLTMLPLGGVAGALPALLEAYRTGAGVPDEAYGDDWREGHSGANRALFTHALPGWLATALPEIHGRLAGGPSRIADVGCGAGWAAIALARAYPLARVDGYDLDAATLAAATANAEAAGVADRVRFHRRDAADPELAGRYDLVCVFDALHEMSQPVPVLRACRRLRADGGAVLVLDAKVAHRFVAPGDEIERFQYATSVLHCLPACLAGPDSAGTGTALRPAMVRAFATEAGFADVQIVPVDDRFHRLYHLTG</sequence>
<dbReference type="EMBL" id="CP108084">
    <property type="protein sequence ID" value="WUP51476.1"/>
    <property type="molecule type" value="Genomic_DNA"/>
</dbReference>
<dbReference type="InterPro" id="IPR048711">
    <property type="entry name" value="WHD_Rv2258c"/>
</dbReference>
<dbReference type="SUPFAM" id="SSF53335">
    <property type="entry name" value="S-adenosyl-L-methionine-dependent methyltransferases"/>
    <property type="match status" value="1"/>
</dbReference>
<dbReference type="Gene3D" id="3.40.50.150">
    <property type="entry name" value="Vaccinia Virus protein VP39"/>
    <property type="match status" value="1"/>
</dbReference>
<reference evidence="4" key="1">
    <citation type="submission" date="2022-10" db="EMBL/GenBank/DDBJ databases">
        <title>The complete genomes of actinobacterial strains from the NBC collection.</title>
        <authorList>
            <person name="Joergensen T.S."/>
            <person name="Alvarez Arevalo M."/>
            <person name="Sterndorff E.B."/>
            <person name="Faurdal D."/>
            <person name="Vuksanovic O."/>
            <person name="Mourched A.-S."/>
            <person name="Charusanti P."/>
            <person name="Shaw S."/>
            <person name="Blin K."/>
            <person name="Weber T."/>
        </authorList>
    </citation>
    <scope>NUCLEOTIDE SEQUENCE</scope>
    <source>
        <strain evidence="4">NBC_00256</strain>
    </source>
</reference>
<dbReference type="InterPro" id="IPR041698">
    <property type="entry name" value="Methyltransf_25"/>
</dbReference>
<dbReference type="Pfam" id="PF21320">
    <property type="entry name" value="WHD_Rv2258c"/>
    <property type="match status" value="1"/>
</dbReference>
<dbReference type="CDD" id="cd02440">
    <property type="entry name" value="AdoMet_MTases"/>
    <property type="match status" value="1"/>
</dbReference>
<dbReference type="RefSeq" id="WP_328852722.1">
    <property type="nucleotide sequence ID" value="NZ_CP108084.1"/>
</dbReference>
<dbReference type="GO" id="GO:0008168">
    <property type="term" value="F:methyltransferase activity"/>
    <property type="evidence" value="ECO:0007669"/>
    <property type="project" value="UniProtKB-KW"/>
</dbReference>
<dbReference type="InterPro" id="IPR029063">
    <property type="entry name" value="SAM-dependent_MTases_sf"/>
</dbReference>
<dbReference type="Proteomes" id="UP001432190">
    <property type="component" value="Chromosome"/>
</dbReference>
<organism evidence="4 5">
    <name type="scientific">Micromonospora globbae</name>
    <dbReference type="NCBI Taxonomy" id="1894969"/>
    <lineage>
        <taxon>Bacteria</taxon>
        <taxon>Bacillati</taxon>
        <taxon>Actinomycetota</taxon>
        <taxon>Actinomycetes</taxon>
        <taxon>Micromonosporales</taxon>
        <taxon>Micromonosporaceae</taxon>
        <taxon>Micromonospora</taxon>
    </lineage>
</organism>
<dbReference type="GO" id="GO:0032259">
    <property type="term" value="P:methylation"/>
    <property type="evidence" value="ECO:0007669"/>
    <property type="project" value="UniProtKB-KW"/>
</dbReference>
<evidence type="ECO:0000256" key="1">
    <source>
        <dbReference type="SAM" id="MobiDB-lite"/>
    </source>
</evidence>
<evidence type="ECO:0000313" key="4">
    <source>
        <dbReference type="EMBL" id="WUP51476.1"/>
    </source>
</evidence>
<dbReference type="Gene3D" id="1.10.10.10">
    <property type="entry name" value="Winged helix-like DNA-binding domain superfamily/Winged helix DNA-binding domain"/>
    <property type="match status" value="1"/>
</dbReference>
<feature type="compositionally biased region" description="Low complexity" evidence="1">
    <location>
        <begin position="1"/>
        <end position="16"/>
    </location>
</feature>